<sequence>MTTNDSRTLAVQAKHGRDVGKTFHIVEFETMAKTALVLRAVSALRVDSVQDVVRNLSAAAQEDSDAAFNSALKLLHGADSAALQVLLNDLLDGVQIAPDARHPGSVRALERADIRELRTLGDVLFAVVKVNFMDGA</sequence>
<gene>
    <name evidence="1" type="ORF">S1_00037</name>
</gene>
<evidence type="ECO:0000313" key="1">
    <source>
        <dbReference type="EMBL" id="QMV32354.1"/>
    </source>
</evidence>
<evidence type="ECO:0000313" key="2">
    <source>
        <dbReference type="Proteomes" id="UP000515295"/>
    </source>
</evidence>
<protein>
    <submittedName>
        <fullName evidence="1">Uncharacterized protein</fullName>
    </submittedName>
</protein>
<proteinExistence type="predicted"/>
<organism evidence="1 2">
    <name type="scientific">Ralstonia phage Adzire</name>
    <dbReference type="NCBI Taxonomy" id="2759711"/>
    <lineage>
        <taxon>Viruses</taxon>
        <taxon>Duplodnaviria</taxon>
        <taxon>Heunggongvirae</taxon>
        <taxon>Uroviricota</taxon>
        <taxon>Caudoviricetes</taxon>
        <taxon>Bakolyvirus</taxon>
        <taxon>Bakolyvirus simangalove</taxon>
    </lineage>
</organism>
<accession>A0A7G5B7T1</accession>
<name>A0A7G5B7T1_9CAUD</name>
<dbReference type="Proteomes" id="UP000515295">
    <property type="component" value="Segment"/>
</dbReference>
<reference evidence="1 2" key="1">
    <citation type="submission" date="2020-07" db="EMBL/GenBank/DDBJ databases">
        <title>Ralstonia phages.</title>
        <authorList>
            <person name="Trotereau A."/>
            <person name="Boyer C."/>
            <person name="Torres-Barcelo C."/>
        </authorList>
    </citation>
    <scope>NUCLEOTIDE SEQUENCE [LARGE SCALE GENOMIC DNA]</scope>
</reference>
<dbReference type="EMBL" id="MT740725">
    <property type="protein sequence ID" value="QMV32354.1"/>
    <property type="molecule type" value="Genomic_DNA"/>
</dbReference>